<feature type="compositionally biased region" description="Basic and acidic residues" evidence="1">
    <location>
        <begin position="52"/>
        <end position="75"/>
    </location>
</feature>
<evidence type="ECO:0000313" key="2">
    <source>
        <dbReference type="EMBL" id="MBB4134785.1"/>
    </source>
</evidence>
<keyword evidence="3" id="KW-1185">Reference proteome</keyword>
<dbReference type="AlphaFoldDB" id="A0A840EPN6"/>
<feature type="compositionally biased region" description="Basic and acidic residues" evidence="1">
    <location>
        <begin position="115"/>
        <end position="142"/>
    </location>
</feature>
<accession>A0A840EPN6</accession>
<evidence type="ECO:0000313" key="3">
    <source>
        <dbReference type="Proteomes" id="UP000551501"/>
    </source>
</evidence>
<feature type="compositionally biased region" description="Low complexity" evidence="1">
    <location>
        <begin position="76"/>
        <end position="90"/>
    </location>
</feature>
<sequence>MSEEEQRHLDQRRTRRLEAAMAAGDEQAIQRAGGAGTAEAKEARRRVQVRRAAREGRQKRAEQIKAEQAQREQKKAQTGAQAQSGSTAQAGHRPATGADRRQQVAARADQARSAPVERRVQEVKDMNRRAAQSARERAERSQKAGQRM</sequence>
<reference evidence="2 3" key="1">
    <citation type="submission" date="2020-08" db="EMBL/GenBank/DDBJ databases">
        <title>Sequencing the genomes of 1000 actinobacteria strains.</title>
        <authorList>
            <person name="Klenk H.-P."/>
        </authorList>
    </citation>
    <scope>NUCLEOTIDE SEQUENCE [LARGE SCALE GENOMIC DNA]</scope>
    <source>
        <strain evidence="2 3">DSM 45298</strain>
    </source>
</reference>
<gene>
    <name evidence="2" type="ORF">BKA16_001337</name>
</gene>
<comment type="caution">
    <text evidence="2">The sequence shown here is derived from an EMBL/GenBank/DDBJ whole genome shotgun (WGS) entry which is preliminary data.</text>
</comment>
<dbReference type="Proteomes" id="UP000551501">
    <property type="component" value="Unassembled WGS sequence"/>
</dbReference>
<dbReference type="EMBL" id="JACIFP010000001">
    <property type="protein sequence ID" value="MBB4134785.1"/>
    <property type="molecule type" value="Genomic_DNA"/>
</dbReference>
<evidence type="ECO:0000256" key="1">
    <source>
        <dbReference type="SAM" id="MobiDB-lite"/>
    </source>
</evidence>
<feature type="compositionally biased region" description="Low complexity" evidence="1">
    <location>
        <begin position="103"/>
        <end position="114"/>
    </location>
</feature>
<protein>
    <submittedName>
        <fullName evidence="2">Uncharacterized protein</fullName>
    </submittedName>
</protein>
<dbReference type="RefSeq" id="WP_183369904.1">
    <property type="nucleotide sequence ID" value="NZ_BAABHL010000037.1"/>
</dbReference>
<feature type="region of interest" description="Disordered" evidence="1">
    <location>
        <begin position="25"/>
        <end position="148"/>
    </location>
</feature>
<proteinExistence type="predicted"/>
<name>A0A840EPN6_9ACTN</name>
<organism evidence="2 3">
    <name type="scientific">Gordonia humi</name>
    <dbReference type="NCBI Taxonomy" id="686429"/>
    <lineage>
        <taxon>Bacteria</taxon>
        <taxon>Bacillati</taxon>
        <taxon>Actinomycetota</taxon>
        <taxon>Actinomycetes</taxon>
        <taxon>Mycobacteriales</taxon>
        <taxon>Gordoniaceae</taxon>
        <taxon>Gordonia</taxon>
    </lineage>
</organism>